<evidence type="ECO:0000313" key="1">
    <source>
        <dbReference type="EMBL" id="DAE21146.1"/>
    </source>
</evidence>
<name>A0A8S5QQ71_9CAUD</name>
<reference evidence="1" key="1">
    <citation type="journal article" date="2021" name="Proc. Natl. Acad. Sci. U.S.A.">
        <title>A Catalog of Tens of Thousands of Viruses from Human Metagenomes Reveals Hidden Associations with Chronic Diseases.</title>
        <authorList>
            <person name="Tisza M.J."/>
            <person name="Buck C.B."/>
        </authorList>
    </citation>
    <scope>NUCLEOTIDE SEQUENCE</scope>
    <source>
        <strain evidence="1">CtStS16</strain>
    </source>
</reference>
<accession>A0A8S5QQ71</accession>
<protein>
    <submittedName>
        <fullName evidence="1">Uncharacterized protein</fullName>
    </submittedName>
</protein>
<sequence>MWYNVDFNRWIEQLVPPILRSKVLLAILKAMIIPIIYIHEEFLKKKTDVERRLDTTAQRTSIESYLNGLFFLKNREIRIEEIDNSNKVYVYFADENQIAPFINNKFILYELGEVPDKPNFIVHIPTFLCTSLETKKDKYKGEFLTKIVNALNVYKPAGKRYSINLYEV</sequence>
<dbReference type="EMBL" id="BK015708">
    <property type="protein sequence ID" value="DAE21146.1"/>
    <property type="molecule type" value="Genomic_DNA"/>
</dbReference>
<proteinExistence type="predicted"/>
<organism evidence="1">
    <name type="scientific">Myoviridae sp. ctStS16</name>
    <dbReference type="NCBI Taxonomy" id="2826654"/>
    <lineage>
        <taxon>Viruses</taxon>
        <taxon>Duplodnaviria</taxon>
        <taxon>Heunggongvirae</taxon>
        <taxon>Uroviricota</taxon>
        <taxon>Caudoviricetes</taxon>
    </lineage>
</organism>